<feature type="binding site" evidence="7">
    <location>
        <position position="93"/>
    </location>
    <ligand>
        <name>Fe cation</name>
        <dbReference type="ChEBI" id="CHEBI:24875"/>
        <label>1</label>
    </ligand>
</feature>
<gene>
    <name evidence="11" type="ORF">CYNAS_LOCUS4690</name>
</gene>
<dbReference type="Gene3D" id="3.60.21.10">
    <property type="match status" value="1"/>
</dbReference>
<protein>
    <recommendedName>
        <fullName evidence="3 6">Tartrate-resistant acid phosphatase type 5</fullName>
        <ecNumber evidence="2 6">3.1.3.2</ecNumber>
    </recommendedName>
</protein>
<name>A0AA36GKJ1_CYLNA</name>
<dbReference type="GO" id="GO:0046872">
    <property type="term" value="F:metal ion binding"/>
    <property type="evidence" value="ECO:0007669"/>
    <property type="project" value="UniProtKB-KW"/>
</dbReference>
<comment type="cofactor">
    <cofactor evidence="7">
        <name>Fe cation</name>
        <dbReference type="ChEBI" id="CHEBI:24875"/>
    </cofactor>
    <text evidence="7">Binds 2 iron ions per subunit.</text>
</comment>
<evidence type="ECO:0000256" key="1">
    <source>
        <dbReference type="ARBA" id="ARBA00000032"/>
    </source>
</evidence>
<dbReference type="Proteomes" id="UP001176961">
    <property type="component" value="Unassembled WGS sequence"/>
</dbReference>
<evidence type="ECO:0000256" key="6">
    <source>
        <dbReference type="PIRNR" id="PIRNR000898"/>
    </source>
</evidence>
<evidence type="ECO:0000313" key="11">
    <source>
        <dbReference type="EMBL" id="CAJ0592707.1"/>
    </source>
</evidence>
<dbReference type="AlphaFoldDB" id="A0AA36GKJ1"/>
<feature type="disulfide bond" evidence="8">
    <location>
        <begin position="180"/>
        <end position="249"/>
    </location>
</feature>
<dbReference type="PANTHER" id="PTHR10161:SF14">
    <property type="entry name" value="TARTRATE-RESISTANT ACID PHOSPHATASE TYPE 5"/>
    <property type="match status" value="1"/>
</dbReference>
<feature type="binding site" evidence="7">
    <location>
        <position position="272"/>
    </location>
    <ligand>
        <name>Fe cation</name>
        <dbReference type="ChEBI" id="CHEBI:24875"/>
        <label>1</label>
    </ligand>
</feature>
<dbReference type="EC" id="3.1.3.2" evidence="2 6"/>
<dbReference type="PIRSF" id="PIRSF000898">
    <property type="entry name" value="Acid_Ptase_5"/>
    <property type="match status" value="1"/>
</dbReference>
<evidence type="ECO:0000256" key="8">
    <source>
        <dbReference type="PIRSR" id="PIRSR000898-2"/>
    </source>
</evidence>
<feature type="binding site" evidence="7">
    <location>
        <position position="235"/>
    </location>
    <ligand>
        <name>Fe cation</name>
        <dbReference type="ChEBI" id="CHEBI:24875"/>
        <label>2</label>
    </ligand>
</feature>
<evidence type="ECO:0000256" key="4">
    <source>
        <dbReference type="ARBA" id="ARBA00022729"/>
    </source>
</evidence>
<keyword evidence="5 6" id="KW-0378">Hydrolase</keyword>
<dbReference type="FunFam" id="3.60.21.10:FF:000062">
    <property type="entry name" value="Tartrate-resistant acid phosphatase type 5"/>
    <property type="match status" value="1"/>
</dbReference>
<comment type="catalytic activity">
    <reaction evidence="1 6">
        <text>a phosphate monoester + H2O = an alcohol + phosphate</text>
        <dbReference type="Rhea" id="RHEA:15017"/>
        <dbReference type="ChEBI" id="CHEBI:15377"/>
        <dbReference type="ChEBI" id="CHEBI:30879"/>
        <dbReference type="ChEBI" id="CHEBI:43474"/>
        <dbReference type="ChEBI" id="CHEBI:67140"/>
        <dbReference type="EC" id="3.1.3.2"/>
    </reaction>
</comment>
<keyword evidence="12" id="KW-1185">Reference proteome</keyword>
<feature type="binding site" evidence="7">
    <location>
        <position position="270"/>
    </location>
    <ligand>
        <name>Fe cation</name>
        <dbReference type="ChEBI" id="CHEBI:24875"/>
        <label>2</label>
    </ligand>
</feature>
<reference evidence="11" key="1">
    <citation type="submission" date="2023-07" db="EMBL/GenBank/DDBJ databases">
        <authorList>
            <consortium name="CYATHOMIX"/>
        </authorList>
    </citation>
    <scope>NUCLEOTIDE SEQUENCE</scope>
    <source>
        <strain evidence="11">N/A</strain>
    </source>
</reference>
<feature type="binding site" evidence="7">
    <location>
        <position position="96"/>
    </location>
    <ligand>
        <name>Fe cation</name>
        <dbReference type="ChEBI" id="CHEBI:24875"/>
        <label>1</label>
    </ligand>
</feature>
<evidence type="ECO:0000256" key="9">
    <source>
        <dbReference type="PIRSR" id="PIRSR000898-3"/>
    </source>
</evidence>
<dbReference type="CDD" id="cd07378">
    <property type="entry name" value="MPP_ACP5"/>
    <property type="match status" value="1"/>
</dbReference>
<dbReference type="InterPro" id="IPR029052">
    <property type="entry name" value="Metallo-depent_PP-like"/>
</dbReference>
<organism evidence="11 12">
    <name type="scientific">Cylicocyclus nassatus</name>
    <name type="common">Nematode worm</name>
    <dbReference type="NCBI Taxonomy" id="53992"/>
    <lineage>
        <taxon>Eukaryota</taxon>
        <taxon>Metazoa</taxon>
        <taxon>Ecdysozoa</taxon>
        <taxon>Nematoda</taxon>
        <taxon>Chromadorea</taxon>
        <taxon>Rhabditida</taxon>
        <taxon>Rhabditina</taxon>
        <taxon>Rhabditomorpha</taxon>
        <taxon>Strongyloidea</taxon>
        <taxon>Strongylidae</taxon>
        <taxon>Cylicocyclus</taxon>
    </lineage>
</organism>
<evidence type="ECO:0000256" key="3">
    <source>
        <dbReference type="ARBA" id="ARBA00015822"/>
    </source>
</evidence>
<feature type="binding site" evidence="7">
    <location>
        <position position="93"/>
    </location>
    <ligand>
        <name>Fe cation</name>
        <dbReference type="ChEBI" id="CHEBI:24875"/>
        <label>2</label>
    </ligand>
</feature>
<feature type="domain" description="Calcineurin-like phosphoesterase" evidence="10">
    <location>
        <begin position="48"/>
        <end position="273"/>
    </location>
</feature>
<evidence type="ECO:0000256" key="2">
    <source>
        <dbReference type="ARBA" id="ARBA00012646"/>
    </source>
</evidence>
<sequence length="369" mass="41781">MQRGIIAILGLVIFGMAVIGTITSSFVEIDSEPVRELSIDKAPSDDSLRLIVVGDTGGLPVYPYFSYAQKRVAKAMEKLAESKKIQYVINVGDNIYFTGVENEYDPRFNTTFEEIYDGKGLNIPWYMIAGNHDHFGNVSAQIAYSKYSKKWHFPKLYYKLSFSLKNSSVDILMIDTIVLCGNTADIQNGGFFDMLWNRSHHPEGPTDPKKAEEQWRWINENLNSSKADYLFVAGHYPIYSISSHGPTHCLIERLDPLLKAYNVSAYFAGHDHNLQHIVFPNEHGHIVNYVVSGAGSRSDRAKPYINALAKENLKYYYPSNWNPLSQLGFSNGGFAYMEITKEKADLTFMTGKGEEKYSLTISPRVHKRK</sequence>
<feature type="binding site" evidence="7">
    <location>
        <position position="131"/>
    </location>
    <ligand>
        <name>Fe cation</name>
        <dbReference type="ChEBI" id="CHEBI:24875"/>
        <label>2</label>
    </ligand>
</feature>
<dbReference type="GO" id="GO:0003993">
    <property type="term" value="F:acid phosphatase activity"/>
    <property type="evidence" value="ECO:0007669"/>
    <property type="project" value="UniProtKB-UniRule"/>
</dbReference>
<dbReference type="SUPFAM" id="SSF56300">
    <property type="entry name" value="Metallo-dependent phosphatases"/>
    <property type="match status" value="1"/>
</dbReference>
<dbReference type="InterPro" id="IPR004843">
    <property type="entry name" value="Calcineurin-like_PHP"/>
</dbReference>
<keyword evidence="8" id="KW-1015">Disulfide bond</keyword>
<dbReference type="Pfam" id="PF00149">
    <property type="entry name" value="Metallophos"/>
    <property type="match status" value="1"/>
</dbReference>
<feature type="binding site" evidence="7">
    <location>
        <position position="55"/>
    </location>
    <ligand>
        <name>Fe cation</name>
        <dbReference type="ChEBI" id="CHEBI:24875"/>
        <label>1</label>
    </ligand>
</feature>
<comment type="caution">
    <text evidence="11">The sequence shown here is derived from an EMBL/GenBank/DDBJ whole genome shotgun (WGS) entry which is preliminary data.</text>
</comment>
<keyword evidence="4" id="KW-0732">Signal</keyword>
<evidence type="ECO:0000313" key="12">
    <source>
        <dbReference type="Proteomes" id="UP001176961"/>
    </source>
</evidence>
<dbReference type="InterPro" id="IPR024927">
    <property type="entry name" value="Acid_PPase"/>
</dbReference>
<feature type="glycosylation site" description="N-linked (GlcNAc...) asparagine" evidence="9">
    <location>
        <position position="137"/>
    </location>
</feature>
<keyword evidence="7" id="KW-0479">Metal-binding</keyword>
<keyword evidence="6 7" id="KW-0408">Iron</keyword>
<accession>A0AA36GKJ1</accession>
<dbReference type="EMBL" id="CATQJL010000112">
    <property type="protein sequence ID" value="CAJ0592707.1"/>
    <property type="molecule type" value="Genomic_DNA"/>
</dbReference>
<proteinExistence type="predicted"/>
<evidence type="ECO:0000259" key="10">
    <source>
        <dbReference type="Pfam" id="PF00149"/>
    </source>
</evidence>
<evidence type="ECO:0000256" key="7">
    <source>
        <dbReference type="PIRSR" id="PIRSR000898-1"/>
    </source>
</evidence>
<evidence type="ECO:0000256" key="5">
    <source>
        <dbReference type="ARBA" id="ARBA00022801"/>
    </source>
</evidence>
<dbReference type="PANTHER" id="PTHR10161">
    <property type="entry name" value="TARTRATE-RESISTANT ACID PHOSPHATASE TYPE 5"/>
    <property type="match status" value="1"/>
</dbReference>
<dbReference type="InterPro" id="IPR051558">
    <property type="entry name" value="Metallophosphoesterase_PAP"/>
</dbReference>